<dbReference type="EMBL" id="CP149822">
    <property type="protein sequence ID" value="WZN42643.1"/>
    <property type="molecule type" value="Genomic_DNA"/>
</dbReference>
<gene>
    <name evidence="3" type="ORF">WJU16_06295</name>
</gene>
<feature type="domain" description="Outer membrane protein beta-barrel" evidence="2">
    <location>
        <begin position="20"/>
        <end position="167"/>
    </location>
</feature>
<dbReference type="Pfam" id="PF13568">
    <property type="entry name" value="OMP_b-brl_2"/>
    <property type="match status" value="1"/>
</dbReference>
<evidence type="ECO:0000259" key="2">
    <source>
        <dbReference type="Pfam" id="PF13568"/>
    </source>
</evidence>
<dbReference type="Proteomes" id="UP001485459">
    <property type="component" value="Chromosome"/>
</dbReference>
<reference evidence="4" key="1">
    <citation type="submission" date="2024-03" db="EMBL/GenBank/DDBJ databases">
        <title>Chitinophaga horti sp. nov., isolated from garden soil.</title>
        <authorList>
            <person name="Lee D.S."/>
            <person name="Han D.M."/>
            <person name="Baek J.H."/>
            <person name="Choi D.G."/>
            <person name="Jeon J.H."/>
            <person name="Jeon C.O."/>
        </authorList>
    </citation>
    <scope>NUCLEOTIDE SEQUENCE [LARGE SCALE GENOMIC DNA]</scope>
    <source>
        <strain evidence="4">GPA1</strain>
    </source>
</reference>
<accession>A0ABZ2YS97</accession>
<dbReference type="SUPFAM" id="SSF56925">
    <property type="entry name" value="OMPA-like"/>
    <property type="match status" value="1"/>
</dbReference>
<evidence type="ECO:0000256" key="1">
    <source>
        <dbReference type="SAM" id="SignalP"/>
    </source>
</evidence>
<keyword evidence="4" id="KW-1185">Reference proteome</keyword>
<dbReference type="InterPro" id="IPR011250">
    <property type="entry name" value="OMP/PagP_B-barrel"/>
</dbReference>
<dbReference type="InterPro" id="IPR025665">
    <property type="entry name" value="Beta-barrel_OMP_2"/>
</dbReference>
<feature type="signal peptide" evidence="1">
    <location>
        <begin position="1"/>
        <end position="20"/>
    </location>
</feature>
<feature type="chain" id="PRO_5046842941" evidence="1">
    <location>
        <begin position="21"/>
        <end position="194"/>
    </location>
</feature>
<name>A0ABZ2YS97_9BACT</name>
<dbReference type="Gene3D" id="2.40.160.20">
    <property type="match status" value="1"/>
</dbReference>
<protein>
    <submittedName>
        <fullName evidence="3">Porin family protein</fullName>
    </submittedName>
</protein>
<sequence>MKNSVLLVLTVCLLSVAARAQQVNFGLKGGLNVAKFTNVDRTKARAGIYFGGFARVGLTENWSIQPELVYSGQGFVADPPIIENHTVAVNYINLPIMAQYHFIPEFYLEAGPQIGFKVAAKVKNDGNSFDVGENYRGVDLGLGFGLGYDFDFGLGVNARYNFGLTNAADGDDKHANSVAQFGVSYTFGKFRLKK</sequence>
<keyword evidence="1" id="KW-0732">Signal</keyword>
<evidence type="ECO:0000313" key="3">
    <source>
        <dbReference type="EMBL" id="WZN42643.1"/>
    </source>
</evidence>
<dbReference type="RefSeq" id="WP_341837477.1">
    <property type="nucleotide sequence ID" value="NZ_CP149822.1"/>
</dbReference>
<organism evidence="3 4">
    <name type="scientific">Chitinophaga pollutisoli</name>
    <dbReference type="NCBI Taxonomy" id="3133966"/>
    <lineage>
        <taxon>Bacteria</taxon>
        <taxon>Pseudomonadati</taxon>
        <taxon>Bacteroidota</taxon>
        <taxon>Chitinophagia</taxon>
        <taxon>Chitinophagales</taxon>
        <taxon>Chitinophagaceae</taxon>
        <taxon>Chitinophaga</taxon>
    </lineage>
</organism>
<evidence type="ECO:0000313" key="4">
    <source>
        <dbReference type="Proteomes" id="UP001485459"/>
    </source>
</evidence>
<proteinExistence type="predicted"/>